<comment type="caution">
    <text evidence="1">The sequence shown here is derived from an EMBL/GenBank/DDBJ whole genome shotgun (WGS) entry which is preliminary data.</text>
</comment>
<accession>A0A103YKF8</accession>
<keyword evidence="2" id="KW-1185">Reference proteome</keyword>
<evidence type="ECO:0000313" key="1">
    <source>
        <dbReference type="EMBL" id="KVI10642.1"/>
    </source>
</evidence>
<dbReference type="Gramene" id="KVI10642">
    <property type="protein sequence ID" value="KVI10642"/>
    <property type="gene ID" value="Ccrd_010965"/>
</dbReference>
<dbReference type="EMBL" id="LEKV01001007">
    <property type="protein sequence ID" value="KVI10642.1"/>
    <property type="molecule type" value="Genomic_DNA"/>
</dbReference>
<protein>
    <submittedName>
        <fullName evidence="1">Uncharacterized protein</fullName>
    </submittedName>
</protein>
<name>A0A103YKF8_CYNCS</name>
<gene>
    <name evidence="1" type="ORF">Ccrd_010965</name>
</gene>
<dbReference type="AlphaFoldDB" id="A0A103YKF8"/>
<evidence type="ECO:0000313" key="2">
    <source>
        <dbReference type="Proteomes" id="UP000243975"/>
    </source>
</evidence>
<proteinExistence type="predicted"/>
<dbReference type="Proteomes" id="UP000243975">
    <property type="component" value="Unassembled WGS sequence"/>
</dbReference>
<organism evidence="1 2">
    <name type="scientific">Cynara cardunculus var. scolymus</name>
    <name type="common">Globe artichoke</name>
    <name type="synonym">Cynara scolymus</name>
    <dbReference type="NCBI Taxonomy" id="59895"/>
    <lineage>
        <taxon>Eukaryota</taxon>
        <taxon>Viridiplantae</taxon>
        <taxon>Streptophyta</taxon>
        <taxon>Embryophyta</taxon>
        <taxon>Tracheophyta</taxon>
        <taxon>Spermatophyta</taxon>
        <taxon>Magnoliopsida</taxon>
        <taxon>eudicotyledons</taxon>
        <taxon>Gunneridae</taxon>
        <taxon>Pentapetalae</taxon>
        <taxon>asterids</taxon>
        <taxon>campanulids</taxon>
        <taxon>Asterales</taxon>
        <taxon>Asteraceae</taxon>
        <taxon>Carduoideae</taxon>
        <taxon>Cardueae</taxon>
        <taxon>Carduinae</taxon>
        <taxon>Cynara</taxon>
    </lineage>
</organism>
<sequence length="148" mass="16118">MDVVDTTEVVVVEDTTEVVVVEDTTEVVVVEDTTVVVDGEDTTVVVVVDVEDTTVVVVDVEEVEEDTVVAGMVVVVDVTMEGASVAARSQRQLHTSKLRIDAAIGDEPSFPSRVKKMIHHAILQYVLLIHVIIDMASIERSVYLICVK</sequence>
<reference evidence="1 2" key="1">
    <citation type="journal article" date="2016" name="Sci. Rep.">
        <title>The genome sequence of the outbreeding globe artichoke constructed de novo incorporating a phase-aware low-pass sequencing strategy of F1 progeny.</title>
        <authorList>
            <person name="Scaglione D."/>
            <person name="Reyes-Chin-Wo S."/>
            <person name="Acquadro A."/>
            <person name="Froenicke L."/>
            <person name="Portis E."/>
            <person name="Beitel C."/>
            <person name="Tirone M."/>
            <person name="Mauro R."/>
            <person name="Lo Monaco A."/>
            <person name="Mauromicale G."/>
            <person name="Faccioli P."/>
            <person name="Cattivelli L."/>
            <person name="Rieseberg L."/>
            <person name="Michelmore R."/>
            <person name="Lanteri S."/>
        </authorList>
    </citation>
    <scope>NUCLEOTIDE SEQUENCE [LARGE SCALE GENOMIC DNA]</scope>
    <source>
        <strain evidence="1">2C</strain>
    </source>
</reference>